<reference evidence="9" key="1">
    <citation type="submission" date="2021-06" db="EMBL/GenBank/DDBJ databases">
        <authorList>
            <person name="Kallberg Y."/>
            <person name="Tangrot J."/>
            <person name="Rosling A."/>
        </authorList>
    </citation>
    <scope>NUCLEOTIDE SEQUENCE</scope>
    <source>
        <strain evidence="9">BR232B</strain>
    </source>
</reference>
<feature type="compositionally biased region" description="Acidic residues" evidence="6">
    <location>
        <begin position="1199"/>
        <end position="1245"/>
    </location>
</feature>
<dbReference type="Proteomes" id="UP000789739">
    <property type="component" value="Unassembled WGS sequence"/>
</dbReference>
<dbReference type="InterPro" id="IPR019333">
    <property type="entry name" value="INTS3_N"/>
</dbReference>
<evidence type="ECO:0000313" key="10">
    <source>
        <dbReference type="Proteomes" id="UP000789739"/>
    </source>
</evidence>
<dbReference type="Pfam" id="PF24566">
    <property type="entry name" value="HEAT_Ints3_C"/>
    <property type="match status" value="1"/>
</dbReference>
<evidence type="ECO:0000256" key="2">
    <source>
        <dbReference type="ARBA" id="ARBA00004496"/>
    </source>
</evidence>
<feature type="compositionally biased region" description="Low complexity" evidence="6">
    <location>
        <begin position="682"/>
        <end position="717"/>
    </location>
</feature>
<keyword evidence="10" id="KW-1185">Reference proteome</keyword>
<feature type="compositionally biased region" description="Low complexity" evidence="6">
    <location>
        <begin position="626"/>
        <end position="657"/>
    </location>
</feature>
<evidence type="ECO:0000256" key="1">
    <source>
        <dbReference type="ARBA" id="ARBA00004123"/>
    </source>
</evidence>
<dbReference type="SUPFAM" id="SSF48371">
    <property type="entry name" value="ARM repeat"/>
    <property type="match status" value="1"/>
</dbReference>
<evidence type="ECO:0000256" key="5">
    <source>
        <dbReference type="ARBA" id="ARBA00023242"/>
    </source>
</evidence>
<evidence type="ECO:0000256" key="4">
    <source>
        <dbReference type="ARBA" id="ARBA00022490"/>
    </source>
</evidence>
<dbReference type="InterPro" id="IPR056518">
    <property type="entry name" value="HEAT_Ints3_C"/>
</dbReference>
<feature type="compositionally biased region" description="Basic residues" evidence="6">
    <location>
        <begin position="1254"/>
        <end position="1265"/>
    </location>
</feature>
<dbReference type="InterPro" id="IPR019367">
    <property type="entry name" value="PDZ-binding_CRIPT"/>
</dbReference>
<evidence type="ECO:0000259" key="7">
    <source>
        <dbReference type="Pfam" id="PF10189"/>
    </source>
</evidence>
<evidence type="ECO:0000256" key="3">
    <source>
        <dbReference type="ARBA" id="ARBA00006130"/>
    </source>
</evidence>
<evidence type="ECO:0000256" key="6">
    <source>
        <dbReference type="SAM" id="MobiDB-lite"/>
    </source>
</evidence>
<dbReference type="InterPro" id="IPR016024">
    <property type="entry name" value="ARM-type_fold"/>
</dbReference>
<dbReference type="PANTHER" id="PTHR13587">
    <property type="entry name" value="INTEGRATOR COMPLEX SUBUNIT 3"/>
    <property type="match status" value="1"/>
</dbReference>
<feature type="region of interest" description="Disordered" evidence="6">
    <location>
        <begin position="586"/>
        <end position="723"/>
    </location>
</feature>
<comment type="similarity">
    <text evidence="3">Belongs to the Integrator subunit 3 family.</text>
</comment>
<dbReference type="Pfam" id="PF10235">
    <property type="entry name" value="Cript"/>
    <property type="match status" value="1"/>
</dbReference>
<feature type="region of interest" description="Disordered" evidence="6">
    <location>
        <begin position="1198"/>
        <end position="1284"/>
    </location>
</feature>
<evidence type="ECO:0000259" key="8">
    <source>
        <dbReference type="Pfam" id="PF24566"/>
    </source>
</evidence>
<comment type="caution">
    <text evidence="9">The sequence shown here is derived from an EMBL/GenBank/DDBJ whole genome shotgun (WGS) entry which is preliminary data.</text>
</comment>
<dbReference type="OrthoDB" id="2021145at2759"/>
<dbReference type="Pfam" id="PF10189">
    <property type="entry name" value="Ints3_N"/>
    <property type="match status" value="1"/>
</dbReference>
<sequence length="1284" mass="145662">MSLVGTDRQLRENKLLSKPAKNRFKPYENKCKICKSRVHQEHAHYCQERTLPSEYQIKYSLANNIVLRLDLSIIESVWSSRVNLGELDEPKVYENEMHEAYISYDNLLKRGNTEVDVQNALLDKRSDDKKYKETMYGILFAILTGKDSTPHFNRMCVCVRDQFGVIVDRLRALMEATDFHRLHPQIVIKMLQLIEKLIEMDAKEIDKLVEIALRQAAGSNTTPSNIEYCDTLLGMLERNRIKYLYKRGKMLRLSLYAYLRLIRDHLDISFDDLRQREIDFCIRLMRDQFRHCKQIGRDLVRLLIDVASIPEFREFWRDLLYNPQILDEGFDGLKTLVRIPTPSVYLTNRISPHLERLLNAIFKQDSCSGYRRRWQWLRDKYFSRPGSQYLAVDIIRYIVCVIHPTNEMLRSNLVKRYQIIAELITMTSDEIIRPSALLALFYDWLFWKSQDNIMNIEPAILLIMETFENRNWQFCQMLIEFLRYEAYGFCKPLSEDIKKSVDAAMETVLTQRVIFDRGLIDLVNSPQINWATRSYVSDLWGRFIKNSVPLVTQMSQPINATPSFPMQTTPTPNNAIAASTTPAITAAPTTTAPSTTPSTIPLTTPLTTPSTTPSTTTPSTTPPTIPLTTPSSTPSTATATTNTPSKATSNIPSSTPSNTPPNPLPTNSLTSNSATPVLTNNTTTPASALPSTPAPGSTPGSTPSSATGSTTGPATGSRFNLTPMFVSSAPSSAVPMELDDDSPKSYTDATSSVTKSSKIVKKMNNGKMSPSSVNSVVSAEKTSKDASLWIYGKNLEQFRDATSLSVQKSILPIILDTFEKHMVDDAPKKISGYIVPAIRESMTKSDLFTVVMDKLWSLGSESSKGKMLELLRLIGDVDNGHALVSFQVLLSCLRKAQEESKDTFFDAPNLKVYKDLINCQLEMSNGYEDLKFVKKQRVHENLISLHKCNVVLFQRAVFAIMEYLREYCMGEVTFVLLLVSKITPILAYELQIKLARNQHVIFGEKYDEILVFALDWNPIEQYVLFQLLNAEVGGRVDRVEKMLTTSSILRALDRSENPEPLIGLLDILRTVPPTSLIISSIMYLISNTSDRLQKQYSFEFVATAFQQWHRISPEATKTALASYMRELSEDVGDNSTKAKEHAGNLLDVIILWYNDSKAEITETFLKNNEFYDFVKHIAQLLGKQLPADWLAINTPETNTEAEDDASEDEEAEEGEKEEQEEQEREERDDEGSEGEEEEAESDEEAEKPMAKYSRISRRRPLRNHKSSQLSSVALQRASRYRKGH</sequence>
<protein>
    <submittedName>
        <fullName evidence="9">3290_t:CDS:1</fullName>
    </submittedName>
</protein>
<dbReference type="InterPro" id="IPR045334">
    <property type="entry name" value="INTS3"/>
</dbReference>
<dbReference type="EMBL" id="CAJVPI010000518">
    <property type="protein sequence ID" value="CAG8545083.1"/>
    <property type="molecule type" value="Genomic_DNA"/>
</dbReference>
<comment type="subcellular location">
    <subcellularLocation>
        <location evidence="2">Cytoplasm</location>
    </subcellularLocation>
    <subcellularLocation>
        <location evidence="1">Nucleus</location>
    </subcellularLocation>
</comment>
<organism evidence="9 10">
    <name type="scientific">Paraglomus brasilianum</name>
    <dbReference type="NCBI Taxonomy" id="144538"/>
    <lineage>
        <taxon>Eukaryota</taxon>
        <taxon>Fungi</taxon>
        <taxon>Fungi incertae sedis</taxon>
        <taxon>Mucoromycota</taxon>
        <taxon>Glomeromycotina</taxon>
        <taxon>Glomeromycetes</taxon>
        <taxon>Paraglomerales</taxon>
        <taxon>Paraglomeraceae</taxon>
        <taxon>Paraglomus</taxon>
    </lineage>
</organism>
<keyword evidence="5" id="KW-0539">Nucleus</keyword>
<dbReference type="GO" id="GO:0005634">
    <property type="term" value="C:nucleus"/>
    <property type="evidence" value="ECO:0007669"/>
    <property type="project" value="UniProtKB-SubCell"/>
</dbReference>
<feature type="domain" description="Integrator complex subunit 3 N-terminal" evidence="7">
    <location>
        <begin position="130"/>
        <end position="536"/>
    </location>
</feature>
<feature type="domain" description="Ints3-like C-terminal" evidence="8">
    <location>
        <begin position="846"/>
        <end position="1092"/>
    </location>
</feature>
<dbReference type="GO" id="GO:0005737">
    <property type="term" value="C:cytoplasm"/>
    <property type="evidence" value="ECO:0007669"/>
    <property type="project" value="UniProtKB-SubCell"/>
</dbReference>
<gene>
    <name evidence="9" type="ORF">PBRASI_LOCUS4790</name>
</gene>
<accession>A0A9N9AWE4</accession>
<feature type="compositionally biased region" description="Low complexity" evidence="6">
    <location>
        <begin position="586"/>
        <end position="619"/>
    </location>
</feature>
<dbReference type="PANTHER" id="PTHR13587:SF7">
    <property type="entry name" value="INTEGRATOR COMPLEX SUBUNIT 3"/>
    <property type="match status" value="1"/>
</dbReference>
<feature type="region of interest" description="Disordered" evidence="6">
    <location>
        <begin position="731"/>
        <end position="750"/>
    </location>
</feature>
<proteinExistence type="inferred from homology"/>
<evidence type="ECO:0000313" key="9">
    <source>
        <dbReference type="EMBL" id="CAG8545083.1"/>
    </source>
</evidence>
<name>A0A9N9AWE4_9GLOM</name>
<keyword evidence="4" id="KW-0963">Cytoplasm</keyword>